<comment type="subcellular location">
    <subcellularLocation>
        <location evidence="1">Cytoplasm</location>
    </subcellularLocation>
</comment>
<keyword evidence="8" id="KW-0804">Transcription</keyword>
<organism evidence="11 12">
    <name type="scientific">Staphylococcus piscifermentans</name>
    <dbReference type="NCBI Taxonomy" id="70258"/>
    <lineage>
        <taxon>Bacteria</taxon>
        <taxon>Bacillati</taxon>
        <taxon>Bacillota</taxon>
        <taxon>Bacilli</taxon>
        <taxon>Bacillales</taxon>
        <taxon>Staphylococcaceae</taxon>
        <taxon>Staphylococcus</taxon>
    </lineage>
</organism>
<dbReference type="Proteomes" id="UP000321736">
    <property type="component" value="Unassembled WGS sequence"/>
</dbReference>
<dbReference type="CDD" id="cd00383">
    <property type="entry name" value="trans_reg_C"/>
    <property type="match status" value="1"/>
</dbReference>
<dbReference type="SUPFAM" id="SSF52172">
    <property type="entry name" value="CheY-like"/>
    <property type="match status" value="1"/>
</dbReference>
<dbReference type="InterPro" id="IPR011006">
    <property type="entry name" value="CheY-like_superfamily"/>
</dbReference>
<dbReference type="PROSITE" id="PS51755">
    <property type="entry name" value="OMPR_PHOB"/>
    <property type="match status" value="1"/>
</dbReference>
<dbReference type="SUPFAM" id="SSF46894">
    <property type="entry name" value="C-terminal effector domain of the bipartite response regulators"/>
    <property type="match status" value="1"/>
</dbReference>
<evidence type="ECO:0000256" key="10">
    <source>
        <dbReference type="ARBA" id="ARBA00042986"/>
    </source>
</evidence>
<keyword evidence="7" id="KW-0238">DNA-binding</keyword>
<evidence type="ECO:0000256" key="2">
    <source>
        <dbReference type="ARBA" id="ARBA00022490"/>
    </source>
</evidence>
<keyword evidence="6" id="KW-0805">Transcription regulation</keyword>
<dbReference type="InterPro" id="IPR001789">
    <property type="entry name" value="Sig_transdc_resp-reg_receiver"/>
</dbReference>
<keyword evidence="2" id="KW-0963">Cytoplasm</keyword>
<dbReference type="Gene3D" id="1.10.10.10">
    <property type="entry name" value="Winged helix-like DNA-binding domain superfamily/Winged helix DNA-binding domain"/>
    <property type="match status" value="1"/>
</dbReference>
<evidence type="ECO:0000313" key="11">
    <source>
        <dbReference type="EMBL" id="GEP83853.1"/>
    </source>
</evidence>
<dbReference type="SMART" id="SM00448">
    <property type="entry name" value="REC"/>
    <property type="match status" value="1"/>
</dbReference>
<dbReference type="GO" id="GO:0005829">
    <property type="term" value="C:cytosol"/>
    <property type="evidence" value="ECO:0007669"/>
    <property type="project" value="TreeGrafter"/>
</dbReference>
<evidence type="ECO:0000256" key="4">
    <source>
        <dbReference type="ARBA" id="ARBA00022553"/>
    </source>
</evidence>
<evidence type="ECO:0000256" key="8">
    <source>
        <dbReference type="ARBA" id="ARBA00023163"/>
    </source>
</evidence>
<evidence type="ECO:0000256" key="5">
    <source>
        <dbReference type="ARBA" id="ARBA00023012"/>
    </source>
</evidence>
<dbReference type="Pfam" id="PF00072">
    <property type="entry name" value="Response_reg"/>
    <property type="match status" value="1"/>
</dbReference>
<evidence type="ECO:0000256" key="7">
    <source>
        <dbReference type="ARBA" id="ARBA00023125"/>
    </source>
</evidence>
<name>A0A239UEL3_9STAP</name>
<dbReference type="PROSITE" id="PS50110">
    <property type="entry name" value="RESPONSE_REGULATORY"/>
    <property type="match status" value="1"/>
</dbReference>
<keyword evidence="4" id="KW-0597">Phosphoprotein</keyword>
<dbReference type="GO" id="GO:0032993">
    <property type="term" value="C:protein-DNA complex"/>
    <property type="evidence" value="ECO:0007669"/>
    <property type="project" value="TreeGrafter"/>
</dbReference>
<comment type="caution">
    <text evidence="11">The sequence shown here is derived from an EMBL/GenBank/DDBJ whole genome shotgun (WGS) entry which is preliminary data.</text>
</comment>
<dbReference type="GO" id="GO:0000976">
    <property type="term" value="F:transcription cis-regulatory region binding"/>
    <property type="evidence" value="ECO:0007669"/>
    <property type="project" value="TreeGrafter"/>
</dbReference>
<evidence type="ECO:0000313" key="12">
    <source>
        <dbReference type="Proteomes" id="UP000321736"/>
    </source>
</evidence>
<dbReference type="CDD" id="cd18159">
    <property type="entry name" value="REC_OmpR_NsrR-like"/>
    <property type="match status" value="1"/>
</dbReference>
<evidence type="ECO:0000256" key="9">
    <source>
        <dbReference type="ARBA" id="ARBA00040701"/>
    </source>
</evidence>
<dbReference type="OrthoDB" id="9790442at2"/>
<dbReference type="RefSeq" id="WP_095106675.1">
    <property type="nucleotide sequence ID" value="NZ_BKAR01000003.1"/>
</dbReference>
<dbReference type="SMART" id="SM00862">
    <property type="entry name" value="Trans_reg_C"/>
    <property type="match status" value="1"/>
</dbReference>
<dbReference type="InterPro" id="IPR016032">
    <property type="entry name" value="Sig_transdc_resp-reg_C-effctor"/>
</dbReference>
<dbReference type="AlphaFoldDB" id="A0A239UEL3"/>
<evidence type="ECO:0000256" key="3">
    <source>
        <dbReference type="ARBA" id="ARBA00022491"/>
    </source>
</evidence>
<evidence type="ECO:0000256" key="1">
    <source>
        <dbReference type="ARBA" id="ARBA00004496"/>
    </source>
</evidence>
<evidence type="ECO:0000256" key="6">
    <source>
        <dbReference type="ARBA" id="ARBA00023015"/>
    </source>
</evidence>
<dbReference type="InterPro" id="IPR036388">
    <property type="entry name" value="WH-like_DNA-bd_sf"/>
</dbReference>
<dbReference type="PANTHER" id="PTHR48111">
    <property type="entry name" value="REGULATOR OF RPOS"/>
    <property type="match status" value="1"/>
</dbReference>
<dbReference type="Gene3D" id="3.40.50.2300">
    <property type="match status" value="1"/>
</dbReference>
<dbReference type="Pfam" id="PF00486">
    <property type="entry name" value="Trans_reg_C"/>
    <property type="match status" value="1"/>
</dbReference>
<dbReference type="GO" id="GO:0006355">
    <property type="term" value="P:regulation of DNA-templated transcription"/>
    <property type="evidence" value="ECO:0007669"/>
    <property type="project" value="InterPro"/>
</dbReference>
<reference evidence="11 12" key="1">
    <citation type="submission" date="2019-07" db="EMBL/GenBank/DDBJ databases">
        <title>Whole genome shotgun sequence of Staphylococcus piscifermentans NBRC 109625.</title>
        <authorList>
            <person name="Hosoyama A."/>
            <person name="Uohara A."/>
            <person name="Ohji S."/>
            <person name="Ichikawa N."/>
        </authorList>
    </citation>
    <scope>NUCLEOTIDE SEQUENCE [LARGE SCALE GENOMIC DNA]</scope>
    <source>
        <strain evidence="11 12">NBRC 109625</strain>
    </source>
</reference>
<protein>
    <recommendedName>
        <fullName evidence="9">Response regulator protein GraR</fullName>
    </recommendedName>
    <alternativeName>
        <fullName evidence="10">Glycopeptide resistance-associated protein R</fullName>
    </alternativeName>
</protein>
<dbReference type="InterPro" id="IPR001867">
    <property type="entry name" value="OmpR/PhoB-type_DNA-bd"/>
</dbReference>
<keyword evidence="5" id="KW-0902">Two-component regulatory system</keyword>
<dbReference type="InterPro" id="IPR039420">
    <property type="entry name" value="WalR-like"/>
</dbReference>
<dbReference type="EMBL" id="BKAR01000003">
    <property type="protein sequence ID" value="GEP83853.1"/>
    <property type="molecule type" value="Genomic_DNA"/>
</dbReference>
<accession>A0A239UEL3</accession>
<keyword evidence="3" id="KW-0678">Repressor</keyword>
<dbReference type="PANTHER" id="PTHR48111:SF27">
    <property type="entry name" value="SENSORY TRANSDUCTION PROTEIN BCER"/>
    <property type="match status" value="1"/>
</dbReference>
<proteinExistence type="predicted"/>
<keyword evidence="12" id="KW-1185">Reference proteome</keyword>
<gene>
    <name evidence="11" type="primary">graR</name>
    <name evidence="11" type="ORF">SPI02_04380</name>
</gene>
<sequence length="226" mass="26324">MKILLVEDDKTLFKQLKKELEHWDLHVEGVEDFGNVSSEAEQKNPEIIIMDVELPKYDGFYWCRQIRRESNVPILFLSARDNPMDQVMSMELGADDFIQKPFYTNVLIAKLKAVYRRVYQFNLEEQRNMTWGSIQVDLAKGVLEREGAEIHLSKTEMLILEILLKHRNETVSRDELITALWDDEAFVSDNTLTVNINRLRKKLADFGLDKAIETRVGKGYIANDMV</sequence>
<dbReference type="GO" id="GO:0000156">
    <property type="term" value="F:phosphorelay response regulator activity"/>
    <property type="evidence" value="ECO:0007669"/>
    <property type="project" value="TreeGrafter"/>
</dbReference>